<comment type="similarity">
    <text evidence="2">Belongs to the GMC oxidoreductase family.</text>
</comment>
<evidence type="ECO:0000256" key="4">
    <source>
        <dbReference type="ARBA" id="ARBA00022827"/>
    </source>
</evidence>
<dbReference type="InterPro" id="IPR000172">
    <property type="entry name" value="GMC_OxRdtase_N"/>
</dbReference>
<feature type="domain" description="Glucose-methanol-choline oxidoreductase C-terminal" evidence="7">
    <location>
        <begin position="437"/>
        <end position="503"/>
    </location>
</feature>
<comment type="caution">
    <text evidence="8">The sequence shown here is derived from an EMBL/GenBank/DDBJ whole genome shotgun (WGS) entry which is preliminary data.</text>
</comment>
<dbReference type="GO" id="GO:0050660">
    <property type="term" value="F:flavin adenine dinucleotide binding"/>
    <property type="evidence" value="ECO:0007669"/>
    <property type="project" value="InterPro"/>
</dbReference>
<reference evidence="8 9" key="1">
    <citation type="submission" date="2019-04" db="EMBL/GenBank/DDBJ databases">
        <title>Niastella caeni sp. nov., isolated from activated sludge.</title>
        <authorList>
            <person name="Sheng M."/>
        </authorList>
    </citation>
    <scope>NUCLEOTIDE SEQUENCE [LARGE SCALE GENOMIC DNA]</scope>
    <source>
        <strain evidence="8 9">HX-2-15</strain>
    </source>
</reference>
<dbReference type="PANTHER" id="PTHR42784:SF1">
    <property type="entry name" value="PYRANOSE 2-OXIDASE"/>
    <property type="match status" value="1"/>
</dbReference>
<keyword evidence="9" id="KW-1185">Reference proteome</keyword>
<dbReference type="InterPro" id="IPR036188">
    <property type="entry name" value="FAD/NAD-bd_sf"/>
</dbReference>
<dbReference type="Gene3D" id="3.50.50.60">
    <property type="entry name" value="FAD/NAD(P)-binding domain"/>
    <property type="match status" value="2"/>
</dbReference>
<evidence type="ECO:0000256" key="1">
    <source>
        <dbReference type="ARBA" id="ARBA00001974"/>
    </source>
</evidence>
<sequence length="527" mass="59129">MMNNHYDIVIIGTGTGGSTMAYKLAASGKKILILERGGFIPKEKENWDAHEVVTQGRYRPNDIWYDQDDKPFKPFIHYNVGGNSKMYGAAMFRFRESDFEEVQHFGGRSPAWPLPYGVYEPYYTQAEAMYSVHGKRGVDPTEPWANNEYPLPPLSYEPLIQELNAKLEQVGLRPFPLPMGIKLPQDLSKTEAPVMLENFDGFPDPTDSKADGQVMALRPALQHKQVTLVTHARVQKLETNASGTRVTKVIAEVKGEQIEYHTELVIVACGAVNSAALLLRSANDKHPNGLANSSGQVGRNLMLHHNGSLVAFTKEPVNDCVFQKSLGLADFYHNADDSEFPLGEIQLMGRNDPDTILWLAEKIYPGVPYSQLKQMTLDFWLTAEDLPSPENRVTITNDGHIKVYYYRNNYPAYERLKEKLKQVMRKVGELDNRFKDIQWAGYDLDISGMSHQNGTLRFGADPRSSVLDLNCKAHDLDNLYVVDASFFPSCGAFNPSLTIAANALRVGDHLLQNVLNTVPVENEFQTA</sequence>
<evidence type="ECO:0000256" key="3">
    <source>
        <dbReference type="ARBA" id="ARBA00022630"/>
    </source>
</evidence>
<protein>
    <submittedName>
        <fullName evidence="8">GMC family oxidoreductase</fullName>
    </submittedName>
</protein>
<dbReference type="InterPro" id="IPR007867">
    <property type="entry name" value="GMC_OxRtase_C"/>
</dbReference>
<evidence type="ECO:0000256" key="2">
    <source>
        <dbReference type="ARBA" id="ARBA00010790"/>
    </source>
</evidence>
<gene>
    <name evidence="8" type="ORF">FAM09_23165</name>
</gene>
<evidence type="ECO:0000259" key="6">
    <source>
        <dbReference type="Pfam" id="PF00732"/>
    </source>
</evidence>
<feature type="domain" description="Glucose-methanol-choline oxidoreductase N-terminal" evidence="6">
    <location>
        <begin position="201"/>
        <end position="305"/>
    </location>
</feature>
<dbReference type="GO" id="GO:0016614">
    <property type="term" value="F:oxidoreductase activity, acting on CH-OH group of donors"/>
    <property type="evidence" value="ECO:0007669"/>
    <property type="project" value="InterPro"/>
</dbReference>
<comment type="cofactor">
    <cofactor evidence="1">
        <name>FAD</name>
        <dbReference type="ChEBI" id="CHEBI:57692"/>
    </cofactor>
</comment>
<evidence type="ECO:0000256" key="5">
    <source>
        <dbReference type="ARBA" id="ARBA00023002"/>
    </source>
</evidence>
<keyword evidence="4" id="KW-0274">FAD</keyword>
<organism evidence="8 9">
    <name type="scientific">Niastella caeni</name>
    <dbReference type="NCBI Taxonomy" id="2569763"/>
    <lineage>
        <taxon>Bacteria</taxon>
        <taxon>Pseudomonadati</taxon>
        <taxon>Bacteroidota</taxon>
        <taxon>Chitinophagia</taxon>
        <taxon>Chitinophagales</taxon>
        <taxon>Chitinophagaceae</taxon>
        <taxon>Niastella</taxon>
    </lineage>
</organism>
<dbReference type="AlphaFoldDB" id="A0A4V4H019"/>
<proteinExistence type="inferred from homology"/>
<dbReference type="PANTHER" id="PTHR42784">
    <property type="entry name" value="PYRANOSE 2-OXIDASE"/>
    <property type="match status" value="1"/>
</dbReference>
<evidence type="ECO:0000259" key="7">
    <source>
        <dbReference type="Pfam" id="PF05199"/>
    </source>
</evidence>
<dbReference type="SUPFAM" id="SSF51905">
    <property type="entry name" value="FAD/NAD(P)-binding domain"/>
    <property type="match status" value="1"/>
</dbReference>
<dbReference type="Pfam" id="PF00732">
    <property type="entry name" value="GMC_oxred_N"/>
    <property type="match status" value="1"/>
</dbReference>
<keyword evidence="5" id="KW-0560">Oxidoreductase</keyword>
<dbReference type="Pfam" id="PF05199">
    <property type="entry name" value="GMC_oxred_C"/>
    <property type="match status" value="1"/>
</dbReference>
<dbReference type="OrthoDB" id="9787779at2"/>
<name>A0A4V4H019_9BACT</name>
<evidence type="ECO:0000313" key="9">
    <source>
        <dbReference type="Proteomes" id="UP000306918"/>
    </source>
</evidence>
<dbReference type="InterPro" id="IPR051473">
    <property type="entry name" value="P2Ox-like"/>
</dbReference>
<dbReference type="Proteomes" id="UP000306918">
    <property type="component" value="Unassembled WGS sequence"/>
</dbReference>
<evidence type="ECO:0000313" key="8">
    <source>
        <dbReference type="EMBL" id="THU34896.1"/>
    </source>
</evidence>
<keyword evidence="3" id="KW-0285">Flavoprotein</keyword>
<accession>A0A4V4H019</accession>
<dbReference type="EMBL" id="STFF01000007">
    <property type="protein sequence ID" value="THU34896.1"/>
    <property type="molecule type" value="Genomic_DNA"/>
</dbReference>